<feature type="coiled-coil region" evidence="1">
    <location>
        <begin position="713"/>
        <end position="778"/>
    </location>
</feature>
<name>A0A0H2YVA2_CLOP1</name>
<feature type="transmembrane region" description="Helical" evidence="2">
    <location>
        <begin position="438"/>
        <end position="458"/>
    </location>
</feature>
<dbReference type="InterPro" id="IPR027417">
    <property type="entry name" value="P-loop_NTPase"/>
</dbReference>
<dbReference type="RefSeq" id="WP_011591062.1">
    <property type="nucleotide sequence ID" value="NC_008261.1"/>
</dbReference>
<keyword evidence="2" id="KW-1133">Transmembrane helix</keyword>
<dbReference type="Proteomes" id="UP000001823">
    <property type="component" value="Chromosome"/>
</dbReference>
<feature type="coiled-coil region" evidence="1">
    <location>
        <begin position="201"/>
        <end position="361"/>
    </location>
</feature>
<dbReference type="EMBL" id="CP000246">
    <property type="protein sequence ID" value="ABG84798.1"/>
    <property type="molecule type" value="Genomic_DNA"/>
</dbReference>
<feature type="transmembrane region" description="Helical" evidence="2">
    <location>
        <begin position="464"/>
        <end position="482"/>
    </location>
</feature>
<dbReference type="STRING" id="195103.CPF_2415"/>
<evidence type="ECO:0000313" key="4">
    <source>
        <dbReference type="EMBL" id="ABG84798.1"/>
    </source>
</evidence>
<reference evidence="4 5" key="1">
    <citation type="journal article" date="2006" name="Genome Res.">
        <title>Skewed genomic variability in strains of the toxigenic bacterial pathogen, Clostridium perfringens.</title>
        <authorList>
            <person name="Myers G.S."/>
            <person name="Rasko D.A."/>
            <person name="Cheung J.K."/>
            <person name="Ravel J."/>
            <person name="Seshadri R."/>
            <person name="Deboy R.T."/>
            <person name="Ren Q."/>
            <person name="Varga J."/>
            <person name="Awad M.M."/>
            <person name="Brinkac L.M."/>
            <person name="Daugherty S.C."/>
            <person name="Haft D.H."/>
            <person name="Dodson R.J."/>
            <person name="Madupu R."/>
            <person name="Nelson W.C."/>
            <person name="Rosovitz M.J."/>
            <person name="Sullivan S.A."/>
            <person name="Khouri H."/>
            <person name="Dimitrov G.I."/>
            <person name="Watkins K.L."/>
            <person name="Mulligan S."/>
            <person name="Benton J."/>
            <person name="Radune D."/>
            <person name="Fisher D.J."/>
            <person name="Atkins H.S."/>
            <person name="Hiscox T."/>
            <person name="Jost B.H."/>
            <person name="Billington S.J."/>
            <person name="Songer J.G."/>
            <person name="McClane B.A."/>
            <person name="Titball R.W."/>
            <person name="Rood J.I."/>
            <person name="Melville S.B."/>
            <person name="Paulsen I.T."/>
        </authorList>
    </citation>
    <scope>NUCLEOTIDE SEQUENCE [LARGE SCALE GENOMIC DNA]</scope>
    <source>
        <strain evidence="5">ATCC 13124 / DSM 756 / JCM 1290 / NCIMB 6125 / NCTC 8237 / S 107 / Type A</strain>
    </source>
</reference>
<dbReference type="HOGENOM" id="CLU_018670_0_0_9"/>
<organism evidence="4 5">
    <name type="scientific">Clostridium perfringens (strain ATCC 13124 / DSM 756 / JCM 1290 / NCIMB 6125 / NCTC 8237 / Type A)</name>
    <dbReference type="NCBI Taxonomy" id="195103"/>
    <lineage>
        <taxon>Bacteria</taxon>
        <taxon>Bacillati</taxon>
        <taxon>Bacillota</taxon>
        <taxon>Clostridia</taxon>
        <taxon>Eubacteriales</taxon>
        <taxon>Clostridiaceae</taxon>
        <taxon>Clostridium</taxon>
    </lineage>
</organism>
<dbReference type="PANTHER" id="PTHR41259:SF1">
    <property type="entry name" value="DOUBLE-STRAND BREAK REPAIR RAD50 ATPASE, PUTATIVE-RELATED"/>
    <property type="match status" value="1"/>
</dbReference>
<dbReference type="Gene3D" id="3.40.50.300">
    <property type="entry name" value="P-loop containing nucleotide triphosphate hydrolases"/>
    <property type="match status" value="2"/>
</dbReference>
<keyword evidence="5" id="KW-1185">Reference proteome</keyword>
<dbReference type="eggNOG" id="COG4717">
    <property type="taxonomic scope" value="Bacteria"/>
</dbReference>
<keyword evidence="2" id="KW-0812">Transmembrane</keyword>
<evidence type="ECO:0000256" key="2">
    <source>
        <dbReference type="SAM" id="Phobius"/>
    </source>
</evidence>
<dbReference type="AlphaFoldDB" id="A0A0H2YVA2"/>
<gene>
    <name evidence="4" type="ordered locus">CPF_2415</name>
</gene>
<dbReference type="KEGG" id="cpf:CPF_2415"/>
<evidence type="ECO:0000256" key="1">
    <source>
        <dbReference type="SAM" id="Coils"/>
    </source>
</evidence>
<dbReference type="Pfam" id="PF13514">
    <property type="entry name" value="AAA_27"/>
    <property type="match status" value="1"/>
</dbReference>
<dbReference type="PaxDb" id="195103-CPF_2415"/>
<evidence type="ECO:0000259" key="3">
    <source>
        <dbReference type="Pfam" id="PF13514"/>
    </source>
</evidence>
<dbReference type="SMR" id="A0A0H2YVA2"/>
<dbReference type="PANTHER" id="PTHR41259">
    <property type="entry name" value="DOUBLE-STRAND BREAK REPAIR RAD50 ATPASE, PUTATIVE-RELATED"/>
    <property type="match status" value="1"/>
</dbReference>
<proteinExistence type="predicted"/>
<feature type="domain" description="YhaN AAA" evidence="3">
    <location>
        <begin position="1"/>
        <end position="57"/>
    </location>
</feature>
<evidence type="ECO:0000313" key="5">
    <source>
        <dbReference type="Proteomes" id="UP000001823"/>
    </source>
</evidence>
<keyword evidence="1" id="KW-0175">Coiled coil</keyword>
<dbReference type="SUPFAM" id="SSF52540">
    <property type="entry name" value="P-loop containing nucleoside triphosphate hydrolases"/>
    <property type="match status" value="1"/>
</dbReference>
<sequence>MIIKKINVKSFGKLKNKEIELKDGLNIIYGENESGKSTLQSFIKVMLYGVCNKRGKKTLSDRAKYTPLGEGSFSGELLVEDNGEEILIDRSFGKTKKYDEGNILNNITGEKINKYSWQEPGKDVFNLSSDGFKNTLFISQMGCTVESSKQDDVLNKIINILECGADEVSYKKIKNNLEENKKSLTNSRKTGKLDLLRIKESELLEERYKRVKIHEENIENELYLKGLKEKRTDLILKIEELELHKKNLKKSELKNEYENINEYLNKKEKLEEELKVLLEELKDVQAICDLKKLNNLRDEFKNYEFLKESLKEKEDKIDNLKESIYEYNEKLKSYGILNEISNNLETKLIELRIEDDRLRENYKVIQKVKEELYQLNEKKDDFLSHLNALKLNDNLVLQIEKDLDKYNNEKIYPSINANLKDEKNIIEEESKSFSRKIFLFRVGEVISILLCAFLFISYFKSENIITLALSILGMLLFIFLLAKSSLNKKEKNNISKRINEIDELINEKKEIEVLKSKIDEYKQFLKVKDEYSIKETLEDYRFIKKELDILYVEIKEKEKSLILLKEDETKEKILSNEAFIDKLLRVTGAGSIDEILEISREKKSQEDLLIRKKSEFNEAKEDLNQLNNRILEIEGKIKAYLENTSLQSIPLDEVYSRLEEIEAKIEYKEGLKNKLNSVEENCNLLLKGRDILEVKNGLSYEESEIKNEVYNSEEEILNEIKLKNNDLLNIEKEIKDVEYLISSKELTCRSLFLIDEEIAEVKERIKSLEKKLKGVEIATNYMEKAFKELQKSFGPVINKKVEDIFKDVTKGAYKDLRVSEDYNLVVKDTKSNKIMDASYLSSGTYDQIYLALRLGIIDIIFEDKKVPIILDESFTQYDDNRLKTMLDIIYKRVYKNQIILFTCQKREINILKDKEKVNIIEL</sequence>
<keyword evidence="2" id="KW-0472">Membrane</keyword>
<dbReference type="eggNOG" id="COG0419">
    <property type="taxonomic scope" value="Bacteria"/>
</dbReference>
<accession>A0A0H2YVA2</accession>
<feature type="coiled-coil region" evidence="1">
    <location>
        <begin position="609"/>
        <end position="681"/>
    </location>
</feature>
<dbReference type="InterPro" id="IPR038734">
    <property type="entry name" value="YhaN_AAA"/>
</dbReference>
<protein>
    <recommendedName>
        <fullName evidence="3">YhaN AAA domain-containing protein</fullName>
    </recommendedName>
</protein>